<protein>
    <recommendedName>
        <fullName evidence="1">F-box domain-containing protein</fullName>
    </recommendedName>
</protein>
<keyword evidence="3" id="KW-1185">Reference proteome</keyword>
<dbReference type="CDD" id="cd09917">
    <property type="entry name" value="F-box_SF"/>
    <property type="match status" value="1"/>
</dbReference>
<comment type="caution">
    <text evidence="2">The sequence shown here is derived from an EMBL/GenBank/DDBJ whole genome shotgun (WGS) entry which is preliminary data.</text>
</comment>
<proteinExistence type="predicted"/>
<evidence type="ECO:0000259" key="1">
    <source>
        <dbReference type="PROSITE" id="PS50181"/>
    </source>
</evidence>
<name>A0A642V083_9ASCO</name>
<sequence>VLSLGVFGIIMALLELSGELLHLIFGYLNERELVELRAVCQMLKELLGARIGVILSAACDLGQYDLHLLVFDSFKRGCMPNDRVGCSRIKDVVKTRLKRNRLPPDQDYWISLVKEVHVSVVGPEVDHLWNIFLGPVFLFLRKRNILEYHPIFVLTAKLMEVKSYNSLAFRLDRQQLDSSTVMIEVNEEVVDRQSPLRARARQLSILVGDKWRGPGFSLENLSFQHNRWPSTVVVCGVRYLIKPPTVHGCDELERLATNSRLVFRDVAIGSQVLQVWRKLDCDAIYMENCTLYNTDDPGLGEVFREYAVRKARINTVKIKGQTLTFSSDVGHIETTVTTLSQVRQMHEVLVAASESNIRVQSITIRNEYGIIDIDFLSPLTNMEHLEKFEYLVNEQLACPTSRETVGQHLQVIQTSITRKCKNLQHVMMS</sequence>
<dbReference type="VEuPathDB" id="FungiDB:TRICI_005167"/>
<evidence type="ECO:0000313" key="2">
    <source>
        <dbReference type="EMBL" id="KAA8906255.1"/>
    </source>
</evidence>
<organism evidence="2 3">
    <name type="scientific">Trichomonascus ciferrii</name>
    <dbReference type="NCBI Taxonomy" id="44093"/>
    <lineage>
        <taxon>Eukaryota</taxon>
        <taxon>Fungi</taxon>
        <taxon>Dikarya</taxon>
        <taxon>Ascomycota</taxon>
        <taxon>Saccharomycotina</taxon>
        <taxon>Dipodascomycetes</taxon>
        <taxon>Dipodascales</taxon>
        <taxon>Trichomonascaceae</taxon>
        <taxon>Trichomonascus</taxon>
        <taxon>Trichomonascus ciferrii complex</taxon>
    </lineage>
</organism>
<accession>A0A642V083</accession>
<feature type="domain" description="F-box" evidence="1">
    <location>
        <begin position="10"/>
        <end position="47"/>
    </location>
</feature>
<evidence type="ECO:0000313" key="3">
    <source>
        <dbReference type="Proteomes" id="UP000761534"/>
    </source>
</evidence>
<dbReference type="PROSITE" id="PS50181">
    <property type="entry name" value="FBOX"/>
    <property type="match status" value="1"/>
</dbReference>
<reference evidence="2" key="1">
    <citation type="journal article" date="2019" name="G3 (Bethesda)">
        <title>Genome Assemblies of Two Rare Opportunistic Yeast Pathogens: Diutina rugosa (syn. Candida rugosa) and Trichomonascus ciferrii (syn. Candida ciferrii).</title>
        <authorList>
            <person name="Mixao V."/>
            <person name="Saus E."/>
            <person name="Hansen A.P."/>
            <person name="Lass-Florl C."/>
            <person name="Gabaldon T."/>
        </authorList>
    </citation>
    <scope>NUCLEOTIDE SEQUENCE</scope>
    <source>
        <strain evidence="2">CBS 4856</strain>
    </source>
</reference>
<gene>
    <name evidence="2" type="ORF">TRICI_005167</name>
</gene>
<dbReference type="InterPro" id="IPR001810">
    <property type="entry name" value="F-box_dom"/>
</dbReference>
<dbReference type="AlphaFoldDB" id="A0A642V083"/>
<dbReference type="EMBL" id="SWFS01000400">
    <property type="protein sequence ID" value="KAA8906255.1"/>
    <property type="molecule type" value="Genomic_DNA"/>
</dbReference>
<dbReference type="Proteomes" id="UP000761534">
    <property type="component" value="Unassembled WGS sequence"/>
</dbReference>
<feature type="non-terminal residue" evidence="2">
    <location>
        <position position="1"/>
    </location>
</feature>